<accession>X0V1C2</accession>
<evidence type="ECO:0000256" key="1">
    <source>
        <dbReference type="SAM" id="Phobius"/>
    </source>
</evidence>
<name>X0V1C2_9ZZZZ</name>
<sequence length="88" mass="10257">MEFTLQMVQQVLLYVATYLLGMAFAGSFLGRRWMGTVDVLLHRTFKLNVTIGKYLYWKHFCCIPNPPKPKNLRRPTGLAGMLFTRFIE</sequence>
<reference evidence="2" key="1">
    <citation type="journal article" date="2014" name="Front. Microbiol.">
        <title>High frequency of phylogenetically diverse reductive dehalogenase-homologous genes in deep subseafloor sedimentary metagenomes.</title>
        <authorList>
            <person name="Kawai M."/>
            <person name="Futagami T."/>
            <person name="Toyoda A."/>
            <person name="Takaki Y."/>
            <person name="Nishi S."/>
            <person name="Hori S."/>
            <person name="Arai W."/>
            <person name="Tsubouchi T."/>
            <person name="Morono Y."/>
            <person name="Uchiyama I."/>
            <person name="Ito T."/>
            <person name="Fujiyama A."/>
            <person name="Inagaki F."/>
            <person name="Takami H."/>
        </authorList>
    </citation>
    <scope>NUCLEOTIDE SEQUENCE</scope>
    <source>
        <strain evidence="2">Expedition CK06-06</strain>
    </source>
</reference>
<keyword evidence="1" id="KW-0472">Membrane</keyword>
<dbReference type="AlphaFoldDB" id="X0V1C2"/>
<feature type="transmembrane region" description="Helical" evidence="1">
    <location>
        <begin position="12"/>
        <end position="30"/>
    </location>
</feature>
<proteinExistence type="predicted"/>
<organism evidence="2">
    <name type="scientific">marine sediment metagenome</name>
    <dbReference type="NCBI Taxonomy" id="412755"/>
    <lineage>
        <taxon>unclassified sequences</taxon>
        <taxon>metagenomes</taxon>
        <taxon>ecological metagenomes</taxon>
    </lineage>
</organism>
<comment type="caution">
    <text evidence="2">The sequence shown here is derived from an EMBL/GenBank/DDBJ whole genome shotgun (WGS) entry which is preliminary data.</text>
</comment>
<keyword evidence="1" id="KW-1133">Transmembrane helix</keyword>
<keyword evidence="1" id="KW-0812">Transmembrane</keyword>
<gene>
    <name evidence="2" type="ORF">S01H1_44302</name>
</gene>
<evidence type="ECO:0000313" key="2">
    <source>
        <dbReference type="EMBL" id="GAG06318.1"/>
    </source>
</evidence>
<dbReference type="EMBL" id="BARS01028257">
    <property type="protein sequence ID" value="GAG06318.1"/>
    <property type="molecule type" value="Genomic_DNA"/>
</dbReference>
<protein>
    <submittedName>
        <fullName evidence="2">Uncharacterized protein</fullName>
    </submittedName>
</protein>